<keyword evidence="3" id="KW-1185">Reference proteome</keyword>
<proteinExistence type="predicted"/>
<accession>A0ABW6JK49</accession>
<sequence length="128" mass="14269">MTERQTVLATAVMLRLAGPQHRVPLDLARRAALHVVRGEHAGDHHAAAVQARDDIEEDLLRGTRALTALFDRMREQLQRLQPSVTRTMEALAAALKHLPPPHAAASSRGQRPRPAWQSPYGPAHQRRH</sequence>
<comment type="caution">
    <text evidence="2">The sequence shown here is derived from an EMBL/GenBank/DDBJ whole genome shotgun (WGS) entry which is preliminary data.</text>
</comment>
<reference evidence="2 3" key="1">
    <citation type="submission" date="2024-09" db="EMBL/GenBank/DDBJ databases">
        <title>The Natural Products Discovery Center: Release of the First 8490 Sequenced Strains for Exploring Actinobacteria Biosynthetic Diversity.</title>
        <authorList>
            <person name="Kalkreuter E."/>
            <person name="Kautsar S.A."/>
            <person name="Yang D."/>
            <person name="Bader C.D."/>
            <person name="Teijaro C.N."/>
            <person name="Fluegel L."/>
            <person name="Davis C.M."/>
            <person name="Simpson J.R."/>
            <person name="Lauterbach L."/>
            <person name="Steele A.D."/>
            <person name="Gui C."/>
            <person name="Meng S."/>
            <person name="Li G."/>
            <person name="Viehrig K."/>
            <person name="Ye F."/>
            <person name="Su P."/>
            <person name="Kiefer A.F."/>
            <person name="Nichols A."/>
            <person name="Cepeda A.J."/>
            <person name="Yan W."/>
            <person name="Fan B."/>
            <person name="Jiang Y."/>
            <person name="Adhikari A."/>
            <person name="Zheng C.-J."/>
            <person name="Schuster L."/>
            <person name="Cowan T.M."/>
            <person name="Smanski M.J."/>
            <person name="Chevrette M.G."/>
            <person name="De Carvalho L.P.S."/>
            <person name="Shen B."/>
        </authorList>
    </citation>
    <scope>NUCLEOTIDE SEQUENCE [LARGE SCALE GENOMIC DNA]</scope>
    <source>
        <strain evidence="2 3">NPDC057399</strain>
    </source>
</reference>
<evidence type="ECO:0000313" key="3">
    <source>
        <dbReference type="Proteomes" id="UP001600650"/>
    </source>
</evidence>
<dbReference type="Proteomes" id="UP001600650">
    <property type="component" value="Unassembled WGS sequence"/>
</dbReference>
<evidence type="ECO:0000256" key="1">
    <source>
        <dbReference type="SAM" id="MobiDB-lite"/>
    </source>
</evidence>
<name>A0ABW6JK49_STRCE</name>
<organism evidence="2 3">
    <name type="scientific">Streptomyces cellulosae</name>
    <dbReference type="NCBI Taxonomy" id="1968"/>
    <lineage>
        <taxon>Bacteria</taxon>
        <taxon>Bacillati</taxon>
        <taxon>Actinomycetota</taxon>
        <taxon>Actinomycetes</taxon>
        <taxon>Kitasatosporales</taxon>
        <taxon>Streptomycetaceae</taxon>
        <taxon>Streptomyces</taxon>
    </lineage>
</organism>
<dbReference type="RefSeq" id="WP_381727273.1">
    <property type="nucleotide sequence ID" value="NZ_JBHVBU010000058.1"/>
</dbReference>
<feature type="region of interest" description="Disordered" evidence="1">
    <location>
        <begin position="95"/>
        <end position="128"/>
    </location>
</feature>
<protein>
    <submittedName>
        <fullName evidence="2">Uncharacterized protein</fullName>
    </submittedName>
</protein>
<dbReference type="EMBL" id="JBHVBU010000058">
    <property type="protein sequence ID" value="MFE7965406.1"/>
    <property type="molecule type" value="Genomic_DNA"/>
</dbReference>
<evidence type="ECO:0000313" key="2">
    <source>
        <dbReference type="EMBL" id="MFE7965406.1"/>
    </source>
</evidence>
<gene>
    <name evidence="2" type="ORF">ACFU0X_20620</name>
</gene>